<gene>
    <name evidence="2" type="ORF">D0433_04815</name>
</gene>
<keyword evidence="1" id="KW-0812">Transmembrane</keyword>
<reference evidence="2 3" key="1">
    <citation type="journal article" date="2011" name="ISME J.">
        <title>Community ecology of hot spring cyanobacterial mats: predominant populations and their functional potential.</title>
        <authorList>
            <person name="Klatt C.G."/>
            <person name="Wood J.M."/>
            <person name="Rusch D.B."/>
            <person name="Bateson M.M."/>
            <person name="Hamamura N."/>
            <person name="Heidelberg J.F."/>
            <person name="Grossman A.R."/>
            <person name="Bhaya D."/>
            <person name="Cohan F.M."/>
            <person name="Kuhl M."/>
            <person name="Bryant D.A."/>
            <person name="Ward D.M."/>
        </authorList>
    </citation>
    <scope>NUCLEOTIDE SEQUENCE [LARGE SCALE GENOMIC DNA]</scope>
    <source>
        <strain evidence="2">OS</strain>
    </source>
</reference>
<feature type="transmembrane region" description="Helical" evidence="1">
    <location>
        <begin position="54"/>
        <end position="77"/>
    </location>
</feature>
<comment type="caution">
    <text evidence="2">The sequence shown here is derived from an EMBL/GenBank/DDBJ whole genome shotgun (WGS) entry which is preliminary data.</text>
</comment>
<evidence type="ECO:0000256" key="1">
    <source>
        <dbReference type="SAM" id="Phobius"/>
    </source>
</evidence>
<dbReference type="AlphaFoldDB" id="A0A395M411"/>
<evidence type="ECO:0000313" key="3">
    <source>
        <dbReference type="Proteomes" id="UP000266389"/>
    </source>
</evidence>
<feature type="transmembrane region" description="Helical" evidence="1">
    <location>
        <begin position="21"/>
        <end position="42"/>
    </location>
</feature>
<protein>
    <submittedName>
        <fullName evidence="2">Uncharacterized protein</fullName>
    </submittedName>
</protein>
<accession>A0A395M411</accession>
<sequence length="85" mass="9610">MFNFTMSSDNQDKKGARPVPKFSRVLLFLLGMNLAILFAPRFGIIHDIVKVDTFLSLLLTIGGIALLVWAFSTMYYVPGQEDNKR</sequence>
<keyword evidence="1" id="KW-1133">Transmembrane helix</keyword>
<name>A0A395M411_9BACT</name>
<keyword evidence="1" id="KW-0472">Membrane</keyword>
<evidence type="ECO:0000313" key="2">
    <source>
        <dbReference type="EMBL" id="RFM24624.1"/>
    </source>
</evidence>
<dbReference type="Proteomes" id="UP000266389">
    <property type="component" value="Unassembled WGS sequence"/>
</dbReference>
<proteinExistence type="predicted"/>
<dbReference type="EMBL" id="PHFL01000034">
    <property type="protein sequence ID" value="RFM24624.1"/>
    <property type="molecule type" value="Genomic_DNA"/>
</dbReference>
<organism evidence="2 3">
    <name type="scientific">Candidatus Thermochlorobacter aerophilus</name>
    <dbReference type="NCBI Taxonomy" id="1868324"/>
    <lineage>
        <taxon>Bacteria</taxon>
        <taxon>Pseudomonadati</taxon>
        <taxon>Chlorobiota</taxon>
        <taxon>Chlorobiia</taxon>
        <taxon>Chlorobiales</taxon>
        <taxon>Candidatus Thermochlorobacteriaceae</taxon>
        <taxon>Candidatus Thermochlorobacter</taxon>
    </lineage>
</organism>